<feature type="region of interest" description="Disordered" evidence="4">
    <location>
        <begin position="91"/>
        <end position="116"/>
    </location>
</feature>
<dbReference type="Proteomes" id="UP001146120">
    <property type="component" value="Unassembled WGS sequence"/>
</dbReference>
<evidence type="ECO:0000256" key="1">
    <source>
        <dbReference type="ARBA" id="ARBA00009362"/>
    </source>
</evidence>
<dbReference type="Pfam" id="PF01775">
    <property type="entry name" value="Ribosomal_L18A"/>
    <property type="match status" value="1"/>
</dbReference>
<comment type="caution">
    <text evidence="6">The sequence shown here is derived from an EMBL/GenBank/DDBJ whole genome shotgun (WGS) entry which is preliminary data.</text>
</comment>
<protein>
    <recommendedName>
        <fullName evidence="5">Large ribosomal subunit protein eL20 domain-containing protein</fullName>
    </recommendedName>
</protein>
<accession>A0AAV2ZGY6</accession>
<evidence type="ECO:0000256" key="4">
    <source>
        <dbReference type="SAM" id="MobiDB-lite"/>
    </source>
</evidence>
<feature type="domain" description="Large ribosomal subunit protein eL20" evidence="5">
    <location>
        <begin position="21"/>
        <end position="65"/>
    </location>
</feature>
<dbReference type="SUPFAM" id="SSF160374">
    <property type="entry name" value="RplX-like"/>
    <property type="match status" value="1"/>
</dbReference>
<organism evidence="6 7">
    <name type="scientific">Lagenidium giganteum</name>
    <dbReference type="NCBI Taxonomy" id="4803"/>
    <lineage>
        <taxon>Eukaryota</taxon>
        <taxon>Sar</taxon>
        <taxon>Stramenopiles</taxon>
        <taxon>Oomycota</taxon>
        <taxon>Peronosporomycetes</taxon>
        <taxon>Pythiales</taxon>
        <taxon>Pythiaceae</taxon>
    </lineage>
</organism>
<proteinExistence type="inferred from homology"/>
<dbReference type="GO" id="GO:0006412">
    <property type="term" value="P:translation"/>
    <property type="evidence" value="ECO:0007669"/>
    <property type="project" value="InterPro"/>
</dbReference>
<evidence type="ECO:0000313" key="6">
    <source>
        <dbReference type="EMBL" id="DBA04875.1"/>
    </source>
</evidence>
<dbReference type="EMBL" id="DAKRPA010000004">
    <property type="protein sequence ID" value="DBA04875.1"/>
    <property type="molecule type" value="Genomic_DNA"/>
</dbReference>
<sequence length="116" mass="13608">MVLTEKNKRIVKNYGIWIRYNSRSGTHNMYKEYRDLTLCGAVEQMYAELAGRHRARPRSIQIMRTAILAAKDTKKVNVQQFHDSKIKFPLSHRLPRPANKNQRTTFKASRPCTFRG</sequence>
<comment type="similarity">
    <text evidence="1">Belongs to the eukaryotic ribosomal protein eL20 family.</text>
</comment>
<dbReference type="GO" id="GO:0005840">
    <property type="term" value="C:ribosome"/>
    <property type="evidence" value="ECO:0007669"/>
    <property type="project" value="UniProtKB-KW"/>
</dbReference>
<dbReference type="GO" id="GO:0003735">
    <property type="term" value="F:structural constituent of ribosome"/>
    <property type="evidence" value="ECO:0007669"/>
    <property type="project" value="InterPro"/>
</dbReference>
<keyword evidence="2" id="KW-0689">Ribosomal protein</keyword>
<dbReference type="Gene3D" id="3.10.20.10">
    <property type="match status" value="1"/>
</dbReference>
<reference evidence="6" key="2">
    <citation type="journal article" date="2023" name="Microbiol Resour">
        <title>Decontamination and Annotation of the Draft Genome Sequence of the Oomycete Lagenidium giganteum ARSEF 373.</title>
        <authorList>
            <person name="Morgan W.R."/>
            <person name="Tartar A."/>
        </authorList>
    </citation>
    <scope>NUCLEOTIDE SEQUENCE</scope>
    <source>
        <strain evidence="6">ARSEF 373</strain>
    </source>
</reference>
<gene>
    <name evidence="6" type="ORF">N0F65_006877</name>
</gene>
<evidence type="ECO:0000256" key="2">
    <source>
        <dbReference type="ARBA" id="ARBA00022980"/>
    </source>
</evidence>
<dbReference type="InterPro" id="IPR021138">
    <property type="entry name" value="Ribosomal_eL20_eukaryotes"/>
</dbReference>
<keyword evidence="7" id="KW-1185">Reference proteome</keyword>
<dbReference type="AlphaFoldDB" id="A0AAV2ZGY6"/>
<evidence type="ECO:0000256" key="3">
    <source>
        <dbReference type="ARBA" id="ARBA00023274"/>
    </source>
</evidence>
<dbReference type="GO" id="GO:1990904">
    <property type="term" value="C:ribonucleoprotein complex"/>
    <property type="evidence" value="ECO:0007669"/>
    <property type="project" value="UniProtKB-KW"/>
</dbReference>
<reference evidence="6" key="1">
    <citation type="submission" date="2022-11" db="EMBL/GenBank/DDBJ databases">
        <authorList>
            <person name="Morgan W.R."/>
            <person name="Tartar A."/>
        </authorList>
    </citation>
    <scope>NUCLEOTIDE SEQUENCE</scope>
    <source>
        <strain evidence="6">ARSEF 373</strain>
    </source>
</reference>
<dbReference type="FunFam" id="3.10.20.10:FF:000001">
    <property type="entry name" value="60S ribosomal protein L18a"/>
    <property type="match status" value="1"/>
</dbReference>
<dbReference type="PANTHER" id="PTHR10052">
    <property type="entry name" value="60S RIBOSOMAL PROTEIN L18A"/>
    <property type="match status" value="1"/>
</dbReference>
<keyword evidence="3" id="KW-0687">Ribonucleoprotein</keyword>
<dbReference type="InterPro" id="IPR023573">
    <property type="entry name" value="Ribosomal_eL20_dom"/>
</dbReference>
<evidence type="ECO:0000259" key="5">
    <source>
        <dbReference type="Pfam" id="PF01775"/>
    </source>
</evidence>
<name>A0AAV2ZGY6_9STRA</name>
<evidence type="ECO:0000313" key="7">
    <source>
        <dbReference type="Proteomes" id="UP001146120"/>
    </source>
</evidence>